<evidence type="ECO:0000313" key="2">
    <source>
        <dbReference type="Proteomes" id="UP001595840"/>
    </source>
</evidence>
<dbReference type="EMBL" id="JBHSCX010000002">
    <property type="protein sequence ID" value="MFC4360993.1"/>
    <property type="molecule type" value="Genomic_DNA"/>
</dbReference>
<sequence>MIYRIHPNIKDFLMLAFDGDKAREALGEDTDFYMDERPIAYKNNWQPMEIGFSDAFVGKNKKEIPDISLSVGKLFLSQKAYELLKNLIADSGELLPVNYSGKSGHLFNGLKTVKHDPKLSVHDPLNDRYVITFDDSETKSLSIFKAEIDYDAYFCQDQLKKIVESNNLTGVSFSRDLGNPFPEELGMKSKH</sequence>
<protein>
    <submittedName>
        <fullName evidence="1">Uncharacterized protein</fullName>
    </submittedName>
</protein>
<dbReference type="Proteomes" id="UP001595840">
    <property type="component" value="Unassembled WGS sequence"/>
</dbReference>
<dbReference type="RefSeq" id="WP_290262030.1">
    <property type="nucleotide sequence ID" value="NZ_JAUFQG010000004.1"/>
</dbReference>
<name>A0ABV8V1G5_9GAMM</name>
<evidence type="ECO:0000313" key="1">
    <source>
        <dbReference type="EMBL" id="MFC4360993.1"/>
    </source>
</evidence>
<proteinExistence type="predicted"/>
<comment type="caution">
    <text evidence="1">The sequence shown here is derived from an EMBL/GenBank/DDBJ whole genome shotgun (WGS) entry which is preliminary data.</text>
</comment>
<organism evidence="1 2">
    <name type="scientific">Simiduia curdlanivorans</name>
    <dbReference type="NCBI Taxonomy" id="1492769"/>
    <lineage>
        <taxon>Bacteria</taxon>
        <taxon>Pseudomonadati</taxon>
        <taxon>Pseudomonadota</taxon>
        <taxon>Gammaproteobacteria</taxon>
        <taxon>Cellvibrionales</taxon>
        <taxon>Cellvibrionaceae</taxon>
        <taxon>Simiduia</taxon>
    </lineage>
</organism>
<gene>
    <name evidence="1" type="ORF">ACFOX3_01695</name>
</gene>
<reference evidence="2" key="1">
    <citation type="journal article" date="2019" name="Int. J. Syst. Evol. Microbiol.">
        <title>The Global Catalogue of Microorganisms (GCM) 10K type strain sequencing project: providing services to taxonomists for standard genome sequencing and annotation.</title>
        <authorList>
            <consortium name="The Broad Institute Genomics Platform"/>
            <consortium name="The Broad Institute Genome Sequencing Center for Infectious Disease"/>
            <person name="Wu L."/>
            <person name="Ma J."/>
        </authorList>
    </citation>
    <scope>NUCLEOTIDE SEQUENCE [LARGE SCALE GENOMIC DNA]</scope>
    <source>
        <strain evidence="2">CECT 8570</strain>
    </source>
</reference>
<keyword evidence="2" id="KW-1185">Reference proteome</keyword>
<accession>A0ABV8V1G5</accession>